<gene>
    <name evidence="2" type="ORF">J2Z56_000764</name>
    <name evidence="3" type="ORF">J2Z57_000057</name>
</gene>
<keyword evidence="1" id="KW-0812">Transmembrane</keyword>
<evidence type="ECO:0000313" key="2">
    <source>
        <dbReference type="EMBL" id="MBP1838858.1"/>
    </source>
</evidence>
<evidence type="ECO:0000256" key="1">
    <source>
        <dbReference type="SAM" id="Phobius"/>
    </source>
</evidence>
<dbReference type="Proteomes" id="UP001231587">
    <property type="component" value="Unassembled WGS sequence"/>
</dbReference>
<reference evidence="2" key="1">
    <citation type="submission" date="2021-03" db="EMBL/GenBank/DDBJ databases">
        <title>Genomic Encyclopedia of Type Strains, Phase IV (KMG-IV): sequencing the most valuable type-strain genomes for metagenomic binning, comparative biology and taxonomic classification.</title>
        <authorList>
            <person name="Goeker M."/>
        </authorList>
    </citation>
    <scope>NUCLEOTIDE SEQUENCE</scope>
    <source>
        <strain evidence="2">DSM 15523</strain>
        <strain evidence="3 5">DSM 16476</strain>
    </source>
</reference>
<sequence>MIKKIIGFAFLLLASYLTIFFIYRISKNPNTLLILKIILSGDLGINWTLGVVVFHVFFFLMLYLLFKFGLKWTTLYERNALKH</sequence>
<keyword evidence="1" id="KW-0472">Membrane</keyword>
<dbReference type="EMBL" id="JAUSUU010000001">
    <property type="protein sequence ID" value="MDQ0333635.1"/>
    <property type="molecule type" value="Genomic_DNA"/>
</dbReference>
<feature type="transmembrane region" description="Helical" evidence="1">
    <location>
        <begin position="5"/>
        <end position="25"/>
    </location>
</feature>
<organism evidence="2 4">
    <name type="scientific">Formosa algae</name>
    <dbReference type="NCBI Taxonomy" id="225843"/>
    <lineage>
        <taxon>Bacteria</taxon>
        <taxon>Pseudomonadati</taxon>
        <taxon>Bacteroidota</taxon>
        <taxon>Flavobacteriia</taxon>
        <taxon>Flavobacteriales</taxon>
        <taxon>Flavobacteriaceae</taxon>
        <taxon>Formosa</taxon>
    </lineage>
</organism>
<keyword evidence="1" id="KW-1133">Transmembrane helix</keyword>
<comment type="caution">
    <text evidence="2">The sequence shown here is derived from an EMBL/GenBank/DDBJ whole genome shotgun (WGS) entry which is preliminary data.</text>
</comment>
<protein>
    <submittedName>
        <fullName evidence="2">ABC-type uncharacterized transport system permease subunit</fullName>
    </submittedName>
</protein>
<dbReference type="AlphaFoldDB" id="A0A9X0YJ67"/>
<dbReference type="EMBL" id="JAGGJQ010000002">
    <property type="protein sequence ID" value="MBP1838858.1"/>
    <property type="molecule type" value="Genomic_DNA"/>
</dbReference>
<accession>A0A9X0YJ67</accession>
<keyword evidence="5" id="KW-1185">Reference proteome</keyword>
<evidence type="ECO:0000313" key="3">
    <source>
        <dbReference type="EMBL" id="MDQ0333635.1"/>
    </source>
</evidence>
<evidence type="ECO:0000313" key="4">
    <source>
        <dbReference type="Proteomes" id="UP001138672"/>
    </source>
</evidence>
<feature type="transmembrane region" description="Helical" evidence="1">
    <location>
        <begin position="45"/>
        <end position="66"/>
    </location>
</feature>
<proteinExistence type="predicted"/>
<evidence type="ECO:0000313" key="5">
    <source>
        <dbReference type="Proteomes" id="UP001231587"/>
    </source>
</evidence>
<name>A0A9X0YJ67_9FLAO</name>
<dbReference type="Proteomes" id="UP001138672">
    <property type="component" value="Unassembled WGS sequence"/>
</dbReference>